<name>A0A4Z1IGS6_9HELO</name>
<keyword evidence="3" id="KW-1185">Reference proteome</keyword>
<evidence type="ECO:0000313" key="3">
    <source>
        <dbReference type="Proteomes" id="UP000297527"/>
    </source>
</evidence>
<proteinExistence type="predicted"/>
<gene>
    <name evidence="2" type="ORF">BCON_0034g00210</name>
</gene>
<evidence type="ECO:0000313" key="2">
    <source>
        <dbReference type="EMBL" id="TGO60585.1"/>
    </source>
</evidence>
<comment type="caution">
    <text evidence="2">The sequence shown here is derived from an EMBL/GenBank/DDBJ whole genome shotgun (WGS) entry which is preliminary data.</text>
</comment>
<reference evidence="2 3" key="1">
    <citation type="submission" date="2017-12" db="EMBL/GenBank/DDBJ databases">
        <title>Comparative genomics of Botrytis spp.</title>
        <authorList>
            <person name="Valero-Jimenez C.A."/>
            <person name="Tapia P."/>
            <person name="Veloso J."/>
            <person name="Silva-Moreno E."/>
            <person name="Staats M."/>
            <person name="Valdes J.H."/>
            <person name="Van Kan J.A.L."/>
        </authorList>
    </citation>
    <scope>NUCLEOTIDE SEQUENCE [LARGE SCALE GENOMIC DNA]</scope>
    <source>
        <strain evidence="2 3">MUCL11595</strain>
    </source>
</reference>
<accession>A0A4Z1IGS6</accession>
<sequence>MSDGFISEAVAEASTDDGLTNIVAEARLKLRSQFRLGNVFKFADVGVWAFLRRQEDKNNGRLYKTQGRTNHDGFSKHSPKAKEHHTPSLKRPTTPFPWIAAALEKEHNTGGQVSYRYYWVLRKIQHLTPIAFSTVEFQKAILSTGHHYKASLRFVDETPKILSQVSIGEDSDIQYVAQLHAITETVTHLKEYRKRNHNPTTPQSNQPLSRPALAAYHPLSYLNWT</sequence>
<dbReference type="AlphaFoldDB" id="A0A4Z1IGS6"/>
<feature type="compositionally biased region" description="Basic and acidic residues" evidence="1">
    <location>
        <begin position="69"/>
        <end position="86"/>
    </location>
</feature>
<protein>
    <submittedName>
        <fullName evidence="2">Uncharacterized protein</fullName>
    </submittedName>
</protein>
<evidence type="ECO:0000256" key="1">
    <source>
        <dbReference type="SAM" id="MobiDB-lite"/>
    </source>
</evidence>
<dbReference type="Proteomes" id="UP000297527">
    <property type="component" value="Unassembled WGS sequence"/>
</dbReference>
<organism evidence="2 3">
    <name type="scientific">Botryotinia convoluta</name>
    <dbReference type="NCBI Taxonomy" id="54673"/>
    <lineage>
        <taxon>Eukaryota</taxon>
        <taxon>Fungi</taxon>
        <taxon>Dikarya</taxon>
        <taxon>Ascomycota</taxon>
        <taxon>Pezizomycotina</taxon>
        <taxon>Leotiomycetes</taxon>
        <taxon>Helotiales</taxon>
        <taxon>Sclerotiniaceae</taxon>
        <taxon>Botryotinia</taxon>
    </lineage>
</organism>
<dbReference type="EMBL" id="PQXN01000034">
    <property type="protein sequence ID" value="TGO60585.1"/>
    <property type="molecule type" value="Genomic_DNA"/>
</dbReference>
<feature type="region of interest" description="Disordered" evidence="1">
    <location>
        <begin position="62"/>
        <end position="93"/>
    </location>
</feature>